<evidence type="ECO:0000313" key="2">
    <source>
        <dbReference type="Proteomes" id="UP000659124"/>
    </source>
</evidence>
<sequence length="302" mass="34660">MDSIVIKVKPDKPQDFYILLNDKDSALIRVSFQLPRLEMLKQAKKYNFADKRAFPAFTYQSPDDPALKRIREEFKLDSVAGSGNEISRMINLMQWVHNIIRHDGNTNNPAIKNAIDIIGICKQEGRAVNCRMMGTVLNECYLAMGFKSRFLTCMPKELKFDDCHVINMVYSNDAQKWIWMDPTFNAYVMDEKGELLGPKEVRERLINGQQLILNPDANWNRKISQTKAKYLETYMAKNLYRMECTAASVYNTETVVAGKQVNYIQLVPLGGLNQEGSKSENPAKNSYTTYVTNNPDLFWAKP</sequence>
<accession>A0ABR7TQX2</accession>
<proteinExistence type="predicted"/>
<dbReference type="Gene3D" id="3.10.620.30">
    <property type="match status" value="1"/>
</dbReference>
<dbReference type="Proteomes" id="UP000659124">
    <property type="component" value="Unassembled WGS sequence"/>
</dbReference>
<protein>
    <submittedName>
        <fullName evidence="1">Transglutaminase domain-containing protein</fullName>
    </submittedName>
</protein>
<name>A0ABR7TQX2_9BACT</name>
<comment type="caution">
    <text evidence="1">The sequence shown here is derived from an EMBL/GenBank/DDBJ whole genome shotgun (WGS) entry which is preliminary data.</text>
</comment>
<dbReference type="InterPro" id="IPR038765">
    <property type="entry name" value="Papain-like_cys_pep_sf"/>
</dbReference>
<gene>
    <name evidence="1" type="ORF">ICL07_15620</name>
</gene>
<keyword evidence="2" id="KW-1185">Reference proteome</keyword>
<reference evidence="1 2" key="1">
    <citation type="submission" date="2020-09" db="EMBL/GenBank/DDBJ databases">
        <title>Genome sequences of type strains of Chitinophaga qingshengii and Chitinophaga varians.</title>
        <authorList>
            <person name="Kittiwongwattana C."/>
        </authorList>
    </citation>
    <scope>NUCLEOTIDE SEQUENCE [LARGE SCALE GENOMIC DNA]</scope>
    <source>
        <strain evidence="1 2">JCM 30026</strain>
    </source>
</reference>
<evidence type="ECO:0000313" key="1">
    <source>
        <dbReference type="EMBL" id="MBC9931814.1"/>
    </source>
</evidence>
<organism evidence="1 2">
    <name type="scientific">Chitinophaga qingshengii</name>
    <dbReference type="NCBI Taxonomy" id="1569794"/>
    <lineage>
        <taxon>Bacteria</taxon>
        <taxon>Pseudomonadati</taxon>
        <taxon>Bacteroidota</taxon>
        <taxon>Chitinophagia</taxon>
        <taxon>Chitinophagales</taxon>
        <taxon>Chitinophagaceae</taxon>
        <taxon>Chitinophaga</taxon>
    </lineage>
</organism>
<dbReference type="SUPFAM" id="SSF54001">
    <property type="entry name" value="Cysteine proteinases"/>
    <property type="match status" value="1"/>
</dbReference>
<dbReference type="EMBL" id="JACVFC010000002">
    <property type="protein sequence ID" value="MBC9931814.1"/>
    <property type="molecule type" value="Genomic_DNA"/>
</dbReference>